<dbReference type="InParanoid" id="K1QSM7"/>
<keyword evidence="8" id="KW-0472">Membrane</keyword>
<evidence type="ECO:0000256" key="3">
    <source>
        <dbReference type="ARBA" id="ARBA00022692"/>
    </source>
</evidence>
<dbReference type="PANTHER" id="PTHR47084">
    <property type="entry name" value="SERINE PALMITOYLTRANSFERASE SMALL SUBUNIT A"/>
    <property type="match status" value="1"/>
</dbReference>
<keyword evidence="4" id="KW-0256">Endoplasmic reticulum</keyword>
<name>K1QSM7_MAGGI</name>
<sequence>MVFNRVKNFISYWYLQYLLATSVYMLEPIERRIFNCVLIIVLAMFMYTSYVFLPDHARMIVYFINSYILGKNQPEIVDGV</sequence>
<evidence type="ECO:0000256" key="5">
    <source>
        <dbReference type="ARBA" id="ARBA00022919"/>
    </source>
</evidence>
<dbReference type="GO" id="GO:0004758">
    <property type="term" value="F:serine C-palmitoyltransferase activity"/>
    <property type="evidence" value="ECO:0007669"/>
    <property type="project" value="TreeGrafter"/>
</dbReference>
<comment type="subcellular location">
    <subcellularLocation>
        <location evidence="1">Endoplasmic reticulum membrane</location>
        <topology evidence="1">Multi-pass membrane protein</topology>
    </subcellularLocation>
</comment>
<keyword evidence="5" id="KW-0746">Sphingolipid metabolism</keyword>
<evidence type="ECO:0000256" key="9">
    <source>
        <dbReference type="ARBA" id="ARBA00038370"/>
    </source>
</evidence>
<comment type="similarity">
    <text evidence="9">Belongs to the SPTSS family. SPTSSA subfamily.</text>
</comment>
<dbReference type="EMBL" id="JH817706">
    <property type="protein sequence ID" value="EKC24591.1"/>
    <property type="molecule type" value="Genomic_DNA"/>
</dbReference>
<dbReference type="FunCoup" id="K1QSM7">
    <property type="interactions" value="6"/>
</dbReference>
<dbReference type="InterPro" id="IPR024512">
    <property type="entry name" value="Ser_palmitoyltrfase_ssu-like"/>
</dbReference>
<organism evidence="10">
    <name type="scientific">Magallana gigas</name>
    <name type="common">Pacific oyster</name>
    <name type="synonym">Crassostrea gigas</name>
    <dbReference type="NCBI Taxonomy" id="29159"/>
    <lineage>
        <taxon>Eukaryota</taxon>
        <taxon>Metazoa</taxon>
        <taxon>Spiralia</taxon>
        <taxon>Lophotrochozoa</taxon>
        <taxon>Mollusca</taxon>
        <taxon>Bivalvia</taxon>
        <taxon>Autobranchia</taxon>
        <taxon>Pteriomorphia</taxon>
        <taxon>Ostreida</taxon>
        <taxon>Ostreoidea</taxon>
        <taxon>Ostreidae</taxon>
        <taxon>Magallana</taxon>
    </lineage>
</organism>
<evidence type="ECO:0000256" key="4">
    <source>
        <dbReference type="ARBA" id="ARBA00022824"/>
    </source>
</evidence>
<protein>
    <submittedName>
        <fullName evidence="10">Small subunit of serine palmitoyltransferase B</fullName>
    </submittedName>
</protein>
<evidence type="ECO:0000256" key="2">
    <source>
        <dbReference type="ARBA" id="ARBA00005189"/>
    </source>
</evidence>
<proteinExistence type="inferred from homology"/>
<accession>K1QSM7</accession>
<evidence type="ECO:0000256" key="8">
    <source>
        <dbReference type="ARBA" id="ARBA00023136"/>
    </source>
</evidence>
<keyword evidence="10" id="KW-0808">Transferase</keyword>
<dbReference type="GO" id="GO:0005789">
    <property type="term" value="C:endoplasmic reticulum membrane"/>
    <property type="evidence" value="ECO:0007669"/>
    <property type="project" value="UniProtKB-SubCell"/>
</dbReference>
<dbReference type="InterPro" id="IPR051900">
    <property type="entry name" value="SPT_small_subunit"/>
</dbReference>
<dbReference type="PANTHER" id="PTHR47084:SF1">
    <property type="entry name" value="SERINE PALMITOYLTRANSFERASE SMALL SUBUNIT A"/>
    <property type="match status" value="1"/>
</dbReference>
<dbReference type="HOGENOM" id="CLU_187811_0_0_1"/>
<dbReference type="GO" id="GO:0046513">
    <property type="term" value="P:ceramide biosynthetic process"/>
    <property type="evidence" value="ECO:0007669"/>
    <property type="project" value="TreeGrafter"/>
</dbReference>
<keyword evidence="6" id="KW-1133">Transmembrane helix</keyword>
<dbReference type="KEGG" id="crg:105341778"/>
<keyword evidence="3" id="KW-0812">Transmembrane</keyword>
<evidence type="ECO:0000313" key="10">
    <source>
        <dbReference type="EMBL" id="EKC24591.1"/>
    </source>
</evidence>
<keyword evidence="7" id="KW-0443">Lipid metabolism</keyword>
<comment type="pathway">
    <text evidence="2">Lipid metabolism.</text>
</comment>
<dbReference type="GO" id="GO:0017059">
    <property type="term" value="C:serine palmitoyltransferase complex"/>
    <property type="evidence" value="ECO:0007669"/>
    <property type="project" value="TreeGrafter"/>
</dbReference>
<dbReference type="AlphaFoldDB" id="K1QSM7"/>
<evidence type="ECO:0000256" key="6">
    <source>
        <dbReference type="ARBA" id="ARBA00022989"/>
    </source>
</evidence>
<evidence type="ECO:0000256" key="7">
    <source>
        <dbReference type="ARBA" id="ARBA00023098"/>
    </source>
</evidence>
<reference evidence="10" key="1">
    <citation type="journal article" date="2012" name="Nature">
        <title>The oyster genome reveals stress adaptation and complexity of shell formation.</title>
        <authorList>
            <person name="Zhang G."/>
            <person name="Fang X."/>
            <person name="Guo X."/>
            <person name="Li L."/>
            <person name="Luo R."/>
            <person name="Xu F."/>
            <person name="Yang P."/>
            <person name="Zhang L."/>
            <person name="Wang X."/>
            <person name="Qi H."/>
            <person name="Xiong Z."/>
            <person name="Que H."/>
            <person name="Xie Y."/>
            <person name="Holland P.W."/>
            <person name="Paps J."/>
            <person name="Zhu Y."/>
            <person name="Wu F."/>
            <person name="Chen Y."/>
            <person name="Wang J."/>
            <person name="Peng C."/>
            <person name="Meng J."/>
            <person name="Yang L."/>
            <person name="Liu J."/>
            <person name="Wen B."/>
            <person name="Zhang N."/>
            <person name="Huang Z."/>
            <person name="Zhu Q."/>
            <person name="Feng Y."/>
            <person name="Mount A."/>
            <person name="Hedgecock D."/>
            <person name="Xu Z."/>
            <person name="Liu Y."/>
            <person name="Domazet-Loso T."/>
            <person name="Du Y."/>
            <person name="Sun X."/>
            <person name="Zhang S."/>
            <person name="Liu B."/>
            <person name="Cheng P."/>
            <person name="Jiang X."/>
            <person name="Li J."/>
            <person name="Fan D."/>
            <person name="Wang W."/>
            <person name="Fu W."/>
            <person name="Wang T."/>
            <person name="Wang B."/>
            <person name="Zhang J."/>
            <person name="Peng Z."/>
            <person name="Li Y."/>
            <person name="Li N."/>
            <person name="Wang J."/>
            <person name="Chen M."/>
            <person name="He Y."/>
            <person name="Tan F."/>
            <person name="Song X."/>
            <person name="Zheng Q."/>
            <person name="Huang R."/>
            <person name="Yang H."/>
            <person name="Du X."/>
            <person name="Chen L."/>
            <person name="Yang M."/>
            <person name="Gaffney P.M."/>
            <person name="Wang S."/>
            <person name="Luo L."/>
            <person name="She Z."/>
            <person name="Ming Y."/>
            <person name="Huang W."/>
            <person name="Zhang S."/>
            <person name="Huang B."/>
            <person name="Zhang Y."/>
            <person name="Qu T."/>
            <person name="Ni P."/>
            <person name="Miao G."/>
            <person name="Wang J."/>
            <person name="Wang Q."/>
            <person name="Steinberg C.E."/>
            <person name="Wang H."/>
            <person name="Li N."/>
            <person name="Qian L."/>
            <person name="Zhang G."/>
            <person name="Li Y."/>
            <person name="Yang H."/>
            <person name="Liu X."/>
            <person name="Wang J."/>
            <person name="Yin Y."/>
            <person name="Wang J."/>
        </authorList>
    </citation>
    <scope>NUCLEOTIDE SEQUENCE [LARGE SCALE GENOMIC DNA]</scope>
    <source>
        <strain evidence="10">05x7-T-G4-1.051#20</strain>
    </source>
</reference>
<evidence type="ECO:0000256" key="1">
    <source>
        <dbReference type="ARBA" id="ARBA00004477"/>
    </source>
</evidence>
<gene>
    <name evidence="10" type="ORF">CGI_10024379</name>
</gene>
<dbReference type="OrthoDB" id="202672at2759"/>
<dbReference type="Pfam" id="PF11779">
    <property type="entry name" value="SPT_ssu-like"/>
    <property type="match status" value="1"/>
</dbReference>